<dbReference type="Proteomes" id="UP001516400">
    <property type="component" value="Unassembled WGS sequence"/>
</dbReference>
<evidence type="ECO:0000313" key="1">
    <source>
        <dbReference type="EMBL" id="KAL3270158.1"/>
    </source>
</evidence>
<gene>
    <name evidence="1" type="ORF">HHI36_009216</name>
</gene>
<dbReference type="AlphaFoldDB" id="A0ABD2MUQ3"/>
<protein>
    <submittedName>
        <fullName evidence="1">Uncharacterized protein</fullName>
    </submittedName>
</protein>
<proteinExistence type="predicted"/>
<accession>A0ABD2MUQ3</accession>
<reference evidence="1 2" key="1">
    <citation type="journal article" date="2021" name="BMC Biol.">
        <title>Horizontally acquired antibacterial genes associated with adaptive radiation of ladybird beetles.</title>
        <authorList>
            <person name="Li H.S."/>
            <person name="Tang X.F."/>
            <person name="Huang Y.H."/>
            <person name="Xu Z.Y."/>
            <person name="Chen M.L."/>
            <person name="Du X.Y."/>
            <person name="Qiu B.Y."/>
            <person name="Chen P.T."/>
            <person name="Zhang W."/>
            <person name="Slipinski A."/>
            <person name="Escalona H.E."/>
            <person name="Waterhouse R.M."/>
            <person name="Zwick A."/>
            <person name="Pang H."/>
        </authorList>
    </citation>
    <scope>NUCLEOTIDE SEQUENCE [LARGE SCALE GENOMIC DNA]</scope>
    <source>
        <strain evidence="1">SYSU2018</strain>
    </source>
</reference>
<sequence length="73" mass="8114">SALAMEIENANAEEQNISKIAANTLKKEKLNYKQEEKTALVLSMKKDACTVLSNIVQQEEKDEFFVALPKVGS</sequence>
<comment type="caution">
    <text evidence="1">The sequence shown here is derived from an EMBL/GenBank/DDBJ whole genome shotgun (WGS) entry which is preliminary data.</text>
</comment>
<organism evidence="1 2">
    <name type="scientific">Cryptolaemus montrouzieri</name>
    <dbReference type="NCBI Taxonomy" id="559131"/>
    <lineage>
        <taxon>Eukaryota</taxon>
        <taxon>Metazoa</taxon>
        <taxon>Ecdysozoa</taxon>
        <taxon>Arthropoda</taxon>
        <taxon>Hexapoda</taxon>
        <taxon>Insecta</taxon>
        <taxon>Pterygota</taxon>
        <taxon>Neoptera</taxon>
        <taxon>Endopterygota</taxon>
        <taxon>Coleoptera</taxon>
        <taxon>Polyphaga</taxon>
        <taxon>Cucujiformia</taxon>
        <taxon>Coccinelloidea</taxon>
        <taxon>Coccinellidae</taxon>
        <taxon>Scymninae</taxon>
        <taxon>Scymnini</taxon>
        <taxon>Cryptolaemus</taxon>
    </lineage>
</organism>
<dbReference type="EMBL" id="JABFTP020000021">
    <property type="protein sequence ID" value="KAL3270158.1"/>
    <property type="molecule type" value="Genomic_DNA"/>
</dbReference>
<name>A0ABD2MUQ3_9CUCU</name>
<keyword evidence="2" id="KW-1185">Reference proteome</keyword>
<evidence type="ECO:0000313" key="2">
    <source>
        <dbReference type="Proteomes" id="UP001516400"/>
    </source>
</evidence>
<feature type="non-terminal residue" evidence="1">
    <location>
        <position position="1"/>
    </location>
</feature>